<dbReference type="Pfam" id="PF09857">
    <property type="entry name" value="YjhX_toxin"/>
    <property type="match status" value="1"/>
</dbReference>
<gene>
    <name evidence="1" type="ORF">I6L54_20230</name>
</gene>
<evidence type="ECO:0000313" key="2">
    <source>
        <dbReference type="Proteomes" id="UP000683579"/>
    </source>
</evidence>
<reference evidence="1 2" key="1">
    <citation type="submission" date="2021-06" db="EMBL/GenBank/DDBJ databases">
        <title>FDA dAtabase for Regulatory Grade micrObial Sequences (FDA-ARGOS): Supporting development and validation of Infectious Disease Dx tests.</title>
        <authorList>
            <person name="Sproer C."/>
            <person name="Gronow S."/>
            <person name="Severitt S."/>
            <person name="Schroder I."/>
            <person name="Tallon L."/>
            <person name="Sadzewicz L."/>
            <person name="Zhao X."/>
            <person name="Boylan J."/>
            <person name="Ott S."/>
            <person name="Bowen H."/>
            <person name="Vavikolanu K."/>
            <person name="Mehta A."/>
            <person name="Aluvathingal J."/>
            <person name="Nadendla S."/>
            <person name="Lowell S."/>
            <person name="Myers T."/>
            <person name="Yan Y."/>
        </authorList>
    </citation>
    <scope>NUCLEOTIDE SEQUENCE [LARGE SCALE GENOMIC DNA]</scope>
    <source>
        <strain evidence="1 2">FDAARGOS 1424</strain>
    </source>
</reference>
<protein>
    <submittedName>
        <fullName evidence="1">Uncharacterized protein</fullName>
    </submittedName>
</protein>
<proteinExistence type="predicted"/>
<name>A0ABX8KEP6_9ENTR</name>
<dbReference type="Proteomes" id="UP000683579">
    <property type="component" value="Chromosome"/>
</dbReference>
<dbReference type="EMBL" id="CP077262">
    <property type="protein sequence ID" value="QXA47232.1"/>
    <property type="molecule type" value="Genomic_DNA"/>
</dbReference>
<organism evidence="1 2">
    <name type="scientific">Citrobacter pasteurii</name>
    <dbReference type="NCBI Taxonomy" id="1563222"/>
    <lineage>
        <taxon>Bacteria</taxon>
        <taxon>Pseudomonadati</taxon>
        <taxon>Pseudomonadota</taxon>
        <taxon>Gammaproteobacteria</taxon>
        <taxon>Enterobacterales</taxon>
        <taxon>Enterobacteriaceae</taxon>
        <taxon>Citrobacter</taxon>
    </lineage>
</organism>
<keyword evidence="2" id="KW-1185">Reference proteome</keyword>
<evidence type="ECO:0000313" key="1">
    <source>
        <dbReference type="EMBL" id="QXA47232.1"/>
    </source>
</evidence>
<dbReference type="InterPro" id="IPR018654">
    <property type="entry name" value="YjhX_toxin"/>
</dbReference>
<sequence>MECGHRSVFARFAHDDHVHDSAGRVTSVECYSREGLLLCDCTLEVFKKLRTKKLIKSVATIIFCSRYSRMGYTDLQSQYPLLH</sequence>
<accession>A0ABX8KEP6</accession>